<dbReference type="Gene3D" id="1.10.357.50">
    <property type="match status" value="1"/>
</dbReference>
<feature type="domain" description="MHD2" evidence="4">
    <location>
        <begin position="1099"/>
        <end position="1216"/>
    </location>
</feature>
<feature type="region of interest" description="Disordered" evidence="1">
    <location>
        <begin position="328"/>
        <end position="361"/>
    </location>
</feature>
<dbReference type="STRING" id="686832.A0A0C3CDW6"/>
<dbReference type="SUPFAM" id="SSF49562">
    <property type="entry name" value="C2 domain (Calcium/lipid-binding domain, CaLB)"/>
    <property type="match status" value="1"/>
</dbReference>
<evidence type="ECO:0008006" key="7">
    <source>
        <dbReference type="Google" id="ProtNLM"/>
    </source>
</evidence>
<dbReference type="InterPro" id="IPR035892">
    <property type="entry name" value="C2_domain_sf"/>
</dbReference>
<evidence type="ECO:0000259" key="3">
    <source>
        <dbReference type="PROSITE" id="PS51258"/>
    </source>
</evidence>
<dbReference type="PANTHER" id="PTHR47263:SF1">
    <property type="entry name" value="C2 DOMAIN PROTEIN (AFU_ORTHOLOGUE AFUA_7G02350)"/>
    <property type="match status" value="1"/>
</dbReference>
<feature type="domain" description="MHD1" evidence="3">
    <location>
        <begin position="675"/>
        <end position="792"/>
    </location>
</feature>
<reference evidence="5 6" key="1">
    <citation type="submission" date="2014-04" db="EMBL/GenBank/DDBJ databases">
        <authorList>
            <consortium name="DOE Joint Genome Institute"/>
            <person name="Kuo A."/>
            <person name="Gay G."/>
            <person name="Dore J."/>
            <person name="Kohler A."/>
            <person name="Nagy L.G."/>
            <person name="Floudas D."/>
            <person name="Copeland A."/>
            <person name="Barry K.W."/>
            <person name="Cichocki N."/>
            <person name="Veneault-Fourrey C."/>
            <person name="LaButti K."/>
            <person name="Lindquist E.A."/>
            <person name="Lipzen A."/>
            <person name="Lundell T."/>
            <person name="Morin E."/>
            <person name="Murat C."/>
            <person name="Sun H."/>
            <person name="Tunlid A."/>
            <person name="Henrissat B."/>
            <person name="Grigoriev I.V."/>
            <person name="Hibbett D.S."/>
            <person name="Martin F."/>
            <person name="Nordberg H.P."/>
            <person name="Cantor M.N."/>
            <person name="Hua S.X."/>
        </authorList>
    </citation>
    <scope>NUCLEOTIDE SEQUENCE [LARGE SCALE GENOMIC DNA]</scope>
    <source>
        <strain evidence="6">h7</strain>
    </source>
</reference>
<dbReference type="Proteomes" id="UP000053424">
    <property type="component" value="Unassembled WGS sequence"/>
</dbReference>
<evidence type="ECO:0000313" key="6">
    <source>
        <dbReference type="Proteomes" id="UP000053424"/>
    </source>
</evidence>
<dbReference type="PROSITE" id="PS51258">
    <property type="entry name" value="MHD1"/>
    <property type="match status" value="1"/>
</dbReference>
<dbReference type="SMART" id="SM00239">
    <property type="entry name" value="C2"/>
    <property type="match status" value="1"/>
</dbReference>
<dbReference type="InterPro" id="IPR052811">
    <property type="entry name" value="Glucose_resp_signaling"/>
</dbReference>
<evidence type="ECO:0000256" key="1">
    <source>
        <dbReference type="SAM" id="MobiDB-lite"/>
    </source>
</evidence>
<sequence length="1326" mass="151567">MSRRSYDSFAHERRVSKFRVTDDDLFDYVLRVAVLAHLLVPKVAELPKPPQAVEREHSSRLSALSNFSIGDMFRDARDTKSVKFPEKLLKVLEQKLQDIAMGKDSAYSDQLVRRTMGKFYGQFMVDSFKRQMKDSRKIEELILMFATHATSVLKKEPTLAGDGWKLELNNQIAQFIKLLRECLRNVSHVSPELLGRLDTYTAKLAPTLNQGYSHSDSGYDSGSVRGDPVPQVNVGVADMSLVKIVANLFKIPDQAVQAEVDKIRGSVVSEKAAITDLKTCLKNMNAGAPFPGRREDFDSDAAWQHWRTTEASQLQQLMVLMVQSNPELAKSTPSDVPPSFQTSSNAGRPGSLYSQTELPASMRHSSVSSRRSMFSLNGDLAGGGNGYDDPEGDDVIPIGHHFTFIPPNPKKFYKRLVEYCLISDLEVMLSPEVDDNDEVSLGILSSAHIELINECALRWRIGHPYRAACFLDLVKQFFERNDVPMECIPEALQNVTKVIQETELELWPVQDVDYLANVYAALFNVFLSSLYHSMDSLPNLKPSDLQTFLPILDHIRESSLLTRFDIDIEARMQDIKERVRQVAGDWFEVIMREKQSAPGVNRALPLLLMSDDIEKAAKGLDKRFPEPLLGRLDIVSLYVEIVIPRLVTELQSSQKRLFESSMNGPTPDVPIQDIFALYRRTRMLLGMYKAFVPEGTFEFQITSFFEPYVRQWLVNTDDKTKHWVEAAISHDKFEAESTEGHSSSIVDLFDSLRSPINFLQELEWEDDYQEGRFFTSLAKTISKAIEQYCRSIEGLFLNEMFPRPSDYLQPQKSSAWLEKARQLAITGEKRVEPFNFRPESCVKLNNVEAARKLLDNMYNQIEADKIAEVVRNAAPPVPEKKERDTFLFSVKVVIAEGLVPLDSSPSSKLDTFVTLSDEAGTRLAKTRTIYENLSPRWDETFDLSVDKPLWLMVSVRDRALVGKHDIVGRAYLCLDPRRFSDFLAHELWMDLDTQGRILKDDIQFYFGRAFRSLKRAEADMLRIFIDKMSPFIQQCLSRNVVKTLIKSRDPGLDYNKALGGVTALYRSALGASSSEPQIPLPSAEKPRIRPEELTDLEIEQAIMPLFDYFDANLQTLNTYLSDTAKEMVMTRVWKEILVIIEGLLISPLSDISSEMKPLSDKEVDIVFRWLKFLRDYFYANGEGPVSQEVLNSQKHRDVLSIRLYYDWHTDALMEECVRMMQQNLRSAPSIKKRAKSVYSQRNLGTIKERKKEKSREQETSSEQTIMRILRMRPRTQDFIAQQLQIMTAMQAEQEQRAREAEERKAKRQQHVHQRETVPPLPPLPAP</sequence>
<accession>A0A0C3CDW6</accession>
<dbReference type="OrthoDB" id="2015333at2759"/>
<dbReference type="Gene3D" id="1.20.58.1100">
    <property type="match status" value="1"/>
</dbReference>
<dbReference type="PROSITE" id="PS51259">
    <property type="entry name" value="MHD2"/>
    <property type="match status" value="1"/>
</dbReference>
<dbReference type="Gene3D" id="2.60.40.150">
    <property type="entry name" value="C2 domain"/>
    <property type="match status" value="1"/>
</dbReference>
<dbReference type="PANTHER" id="PTHR47263">
    <property type="entry name" value="ADENYLATE CYCLASE ACTIVATION PROTEIN GIT1"/>
    <property type="match status" value="1"/>
</dbReference>
<organism evidence="5 6">
    <name type="scientific">Hebeloma cylindrosporum</name>
    <dbReference type="NCBI Taxonomy" id="76867"/>
    <lineage>
        <taxon>Eukaryota</taxon>
        <taxon>Fungi</taxon>
        <taxon>Dikarya</taxon>
        <taxon>Basidiomycota</taxon>
        <taxon>Agaricomycotina</taxon>
        <taxon>Agaricomycetes</taxon>
        <taxon>Agaricomycetidae</taxon>
        <taxon>Agaricales</taxon>
        <taxon>Agaricineae</taxon>
        <taxon>Hymenogastraceae</taxon>
        <taxon>Hebeloma</taxon>
    </lineage>
</organism>
<name>A0A0C3CDW6_HEBCY</name>
<evidence type="ECO:0000259" key="2">
    <source>
        <dbReference type="PROSITE" id="PS50004"/>
    </source>
</evidence>
<reference evidence="6" key="2">
    <citation type="submission" date="2015-01" db="EMBL/GenBank/DDBJ databases">
        <title>Evolutionary Origins and Diversification of the Mycorrhizal Mutualists.</title>
        <authorList>
            <consortium name="DOE Joint Genome Institute"/>
            <consortium name="Mycorrhizal Genomics Consortium"/>
            <person name="Kohler A."/>
            <person name="Kuo A."/>
            <person name="Nagy L.G."/>
            <person name="Floudas D."/>
            <person name="Copeland A."/>
            <person name="Barry K.W."/>
            <person name="Cichocki N."/>
            <person name="Veneault-Fourrey C."/>
            <person name="LaButti K."/>
            <person name="Lindquist E.A."/>
            <person name="Lipzen A."/>
            <person name="Lundell T."/>
            <person name="Morin E."/>
            <person name="Murat C."/>
            <person name="Riley R."/>
            <person name="Ohm R."/>
            <person name="Sun H."/>
            <person name="Tunlid A."/>
            <person name="Henrissat B."/>
            <person name="Grigoriev I.V."/>
            <person name="Hibbett D.S."/>
            <person name="Martin F."/>
        </authorList>
    </citation>
    <scope>NUCLEOTIDE SEQUENCE [LARGE SCALE GENOMIC DNA]</scope>
    <source>
        <strain evidence="6">h7</strain>
    </source>
</reference>
<dbReference type="HOGENOM" id="CLU_003023_0_0_1"/>
<dbReference type="PROSITE" id="PS50004">
    <property type="entry name" value="C2"/>
    <property type="match status" value="1"/>
</dbReference>
<feature type="domain" description="C2" evidence="2">
    <location>
        <begin position="871"/>
        <end position="989"/>
    </location>
</feature>
<dbReference type="Pfam" id="PF00168">
    <property type="entry name" value="C2"/>
    <property type="match status" value="1"/>
</dbReference>
<proteinExistence type="predicted"/>
<dbReference type="InterPro" id="IPR010439">
    <property type="entry name" value="MUN_dom"/>
</dbReference>
<gene>
    <name evidence="5" type="ORF">M413DRAFT_445018</name>
</gene>
<evidence type="ECO:0000259" key="4">
    <source>
        <dbReference type="PROSITE" id="PS51259"/>
    </source>
</evidence>
<dbReference type="EMBL" id="KN831779">
    <property type="protein sequence ID" value="KIM41801.1"/>
    <property type="molecule type" value="Genomic_DNA"/>
</dbReference>
<dbReference type="InterPro" id="IPR000008">
    <property type="entry name" value="C2_dom"/>
</dbReference>
<protein>
    <recommendedName>
        <fullName evidence="7">C2 domain-containing protein</fullName>
    </recommendedName>
</protein>
<dbReference type="InterPro" id="IPR014772">
    <property type="entry name" value="Munc13_dom-2"/>
</dbReference>
<keyword evidence="6" id="KW-1185">Reference proteome</keyword>
<feature type="compositionally biased region" description="Polar residues" evidence="1">
    <location>
        <begin position="331"/>
        <end position="358"/>
    </location>
</feature>
<evidence type="ECO:0000313" key="5">
    <source>
        <dbReference type="EMBL" id="KIM41801.1"/>
    </source>
</evidence>
<dbReference type="Pfam" id="PF06292">
    <property type="entry name" value="MUN"/>
    <property type="match status" value="1"/>
</dbReference>
<feature type="compositionally biased region" description="Basic and acidic residues" evidence="1">
    <location>
        <begin position="1293"/>
        <end position="1304"/>
    </location>
</feature>
<dbReference type="InterPro" id="IPR014770">
    <property type="entry name" value="Munc13_1"/>
</dbReference>
<feature type="region of interest" description="Disordered" evidence="1">
    <location>
        <begin position="1289"/>
        <end position="1326"/>
    </location>
</feature>